<feature type="region of interest" description="Disordered" evidence="1">
    <location>
        <begin position="204"/>
        <end position="245"/>
    </location>
</feature>
<feature type="region of interest" description="Disordered" evidence="1">
    <location>
        <begin position="1"/>
        <end position="103"/>
    </location>
</feature>
<feature type="compositionally biased region" description="Polar residues" evidence="1">
    <location>
        <begin position="175"/>
        <end position="185"/>
    </location>
</feature>
<dbReference type="AlphaFoldDB" id="A0A8D8V5L8"/>
<feature type="compositionally biased region" description="Pro residues" evidence="1">
    <location>
        <begin position="225"/>
        <end position="234"/>
    </location>
</feature>
<accession>A0A8D8V5L8</accession>
<dbReference type="EMBL" id="HBUF01358840">
    <property type="protein sequence ID" value="CAG6719451.1"/>
    <property type="molecule type" value="Transcribed_RNA"/>
</dbReference>
<evidence type="ECO:0000256" key="1">
    <source>
        <dbReference type="SAM" id="MobiDB-lite"/>
    </source>
</evidence>
<protein>
    <submittedName>
        <fullName evidence="2">Uncharacterized protein</fullName>
    </submittedName>
</protein>
<reference evidence="2" key="1">
    <citation type="submission" date="2021-05" db="EMBL/GenBank/DDBJ databases">
        <authorList>
            <person name="Alioto T."/>
            <person name="Alioto T."/>
            <person name="Gomez Garrido J."/>
        </authorList>
    </citation>
    <scope>NUCLEOTIDE SEQUENCE</scope>
</reference>
<feature type="region of interest" description="Disordered" evidence="1">
    <location>
        <begin position="170"/>
        <end position="192"/>
    </location>
</feature>
<feature type="compositionally biased region" description="Polar residues" evidence="1">
    <location>
        <begin position="204"/>
        <end position="221"/>
    </location>
</feature>
<feature type="compositionally biased region" description="Polar residues" evidence="1">
    <location>
        <begin position="259"/>
        <end position="273"/>
    </location>
</feature>
<name>A0A8D8V5L8_9HEMI</name>
<organism evidence="2">
    <name type="scientific">Cacopsylla melanoneura</name>
    <dbReference type="NCBI Taxonomy" id="428564"/>
    <lineage>
        <taxon>Eukaryota</taxon>
        <taxon>Metazoa</taxon>
        <taxon>Ecdysozoa</taxon>
        <taxon>Arthropoda</taxon>
        <taxon>Hexapoda</taxon>
        <taxon>Insecta</taxon>
        <taxon>Pterygota</taxon>
        <taxon>Neoptera</taxon>
        <taxon>Paraneoptera</taxon>
        <taxon>Hemiptera</taxon>
        <taxon>Sternorrhyncha</taxon>
        <taxon>Psylloidea</taxon>
        <taxon>Psyllidae</taxon>
        <taxon>Psyllinae</taxon>
        <taxon>Cacopsylla</taxon>
    </lineage>
</organism>
<proteinExistence type="predicted"/>
<feature type="region of interest" description="Disordered" evidence="1">
    <location>
        <begin position="259"/>
        <end position="287"/>
    </location>
</feature>
<sequence length="326" mass="35660">MENAADTPVDIPPKKKSVTKTESDGSNDESFLTPVDSGDAPLPKKKSKTTTPDPFVMENTADTPVNIPPKKTKNTSSDDSELANYLNELKKPKPAQKGYSSSNGQLDVQYRSLGGDTFAPNDTYLKTDKENIVNAPKNGEPNETLNPVLGLKNKTQTSFTNDLLNNVGNYPKGKLTSQDTSNYKESNPLAEHENIRNEIVLTPKNQLSGSPNNGVNKNDINGSPYGPPKMPTDPPGVSSSGISHQQIPPNGPLAFENNRVNSSGSNVPKSPQVGSVGVLGHPRHRPPQQAQCRLVDTFRALEVFIIRLEIWKIQTNKKQNKQNIWW</sequence>
<evidence type="ECO:0000313" key="2">
    <source>
        <dbReference type="EMBL" id="CAG6719451.1"/>
    </source>
</evidence>